<sequence length="292" mass="33750">MPKNKPKISCEALKERKMKRTREGSSQTDEDVFEDDSHDCPKCKSTNTRLAEIDEKLERLLKLTDEFETFKSRVKSVEDEQKSMQESLGIAEQQKTGNRQKQSLGAPEKTTEASLQRVQRELAKLQRSHIKLECHSPRGNLKFCGIKEREHESNEDTKDLLRKFLPTDLKIPKKDEESIQFDTVHRVSARRVSSGTTNSKPRPIIVKLSSFHDEEFVQSFIKNLTKGRNLGISDDFPKEVEEMRKKRYPVLKAAKQEKRTACFKVERLIIDGSLYRGPETIAFPLYGHLMDL</sequence>
<feature type="compositionally biased region" description="Basic and acidic residues" evidence="1">
    <location>
        <begin position="73"/>
        <end position="83"/>
    </location>
</feature>
<protein>
    <submittedName>
        <fullName evidence="2">Uncharacterized protein</fullName>
    </submittedName>
</protein>
<feature type="region of interest" description="Disordered" evidence="1">
    <location>
        <begin position="73"/>
        <end position="114"/>
    </location>
</feature>
<feature type="region of interest" description="Disordered" evidence="1">
    <location>
        <begin position="1"/>
        <end position="44"/>
    </location>
</feature>
<comment type="caution">
    <text evidence="2">The sequence shown here is derived from an EMBL/GenBank/DDBJ whole genome shotgun (WGS) entry which is preliminary data.</text>
</comment>
<keyword evidence="3" id="KW-1185">Reference proteome</keyword>
<evidence type="ECO:0000256" key="1">
    <source>
        <dbReference type="SAM" id="MobiDB-lite"/>
    </source>
</evidence>
<dbReference type="Proteomes" id="UP001159405">
    <property type="component" value="Unassembled WGS sequence"/>
</dbReference>
<proteinExistence type="predicted"/>
<reference evidence="2 3" key="1">
    <citation type="submission" date="2022-05" db="EMBL/GenBank/DDBJ databases">
        <authorList>
            <consortium name="Genoscope - CEA"/>
            <person name="William W."/>
        </authorList>
    </citation>
    <scope>NUCLEOTIDE SEQUENCE [LARGE SCALE GENOMIC DNA]</scope>
</reference>
<dbReference type="EMBL" id="CALNXK010000025">
    <property type="protein sequence ID" value="CAH3113024.1"/>
    <property type="molecule type" value="Genomic_DNA"/>
</dbReference>
<feature type="compositionally biased region" description="Acidic residues" evidence="1">
    <location>
        <begin position="28"/>
        <end position="37"/>
    </location>
</feature>
<dbReference type="PANTHER" id="PTHR11505">
    <property type="entry name" value="L1 TRANSPOSABLE ELEMENT-RELATED"/>
    <property type="match status" value="1"/>
</dbReference>
<name>A0ABN8NM34_9CNID</name>
<dbReference type="InterPro" id="IPR004244">
    <property type="entry name" value="Transposase_22"/>
</dbReference>
<evidence type="ECO:0000313" key="3">
    <source>
        <dbReference type="Proteomes" id="UP001159405"/>
    </source>
</evidence>
<accession>A0ABN8NM34</accession>
<gene>
    <name evidence="2" type="ORF">PLOB_00021287</name>
</gene>
<evidence type="ECO:0000313" key="2">
    <source>
        <dbReference type="EMBL" id="CAH3113024.1"/>
    </source>
</evidence>
<dbReference type="Gene3D" id="3.30.70.1820">
    <property type="entry name" value="L1 transposable element, RRM domain"/>
    <property type="match status" value="1"/>
</dbReference>
<feature type="compositionally biased region" description="Polar residues" evidence="1">
    <location>
        <begin position="93"/>
        <end position="103"/>
    </location>
</feature>
<organism evidence="2 3">
    <name type="scientific">Porites lobata</name>
    <dbReference type="NCBI Taxonomy" id="104759"/>
    <lineage>
        <taxon>Eukaryota</taxon>
        <taxon>Metazoa</taxon>
        <taxon>Cnidaria</taxon>
        <taxon>Anthozoa</taxon>
        <taxon>Hexacorallia</taxon>
        <taxon>Scleractinia</taxon>
        <taxon>Fungiina</taxon>
        <taxon>Poritidae</taxon>
        <taxon>Porites</taxon>
    </lineage>
</organism>